<dbReference type="AlphaFoldDB" id="A0A1Q8CXH8"/>
<dbReference type="GO" id="GO:0003989">
    <property type="term" value="F:acetyl-CoA carboxylase activity"/>
    <property type="evidence" value="ECO:0007669"/>
    <property type="project" value="InterPro"/>
</dbReference>
<dbReference type="GO" id="GO:0009317">
    <property type="term" value="C:acetyl-CoA carboxylase complex"/>
    <property type="evidence" value="ECO:0007669"/>
    <property type="project" value="InterPro"/>
</dbReference>
<dbReference type="Proteomes" id="UP000185596">
    <property type="component" value="Unassembled WGS sequence"/>
</dbReference>
<evidence type="ECO:0000313" key="11">
    <source>
        <dbReference type="Proteomes" id="UP000185596"/>
    </source>
</evidence>
<evidence type="ECO:0000256" key="1">
    <source>
        <dbReference type="ARBA" id="ARBA00005194"/>
    </source>
</evidence>
<dbReference type="InterPro" id="IPR011053">
    <property type="entry name" value="Single_hybrid_motif"/>
</dbReference>
<dbReference type="UniPathway" id="UPA00094"/>
<evidence type="ECO:0000256" key="3">
    <source>
        <dbReference type="ARBA" id="ARBA00022516"/>
    </source>
</evidence>
<dbReference type="PANTHER" id="PTHR45266:SF3">
    <property type="entry name" value="OXALOACETATE DECARBOXYLASE ALPHA CHAIN"/>
    <property type="match status" value="1"/>
</dbReference>
<feature type="domain" description="Lipoyl-binding" evidence="9">
    <location>
        <begin position="63"/>
        <end position="149"/>
    </location>
</feature>
<evidence type="ECO:0000256" key="8">
    <source>
        <dbReference type="RuleBase" id="RU364072"/>
    </source>
</evidence>
<dbReference type="Gene3D" id="2.40.50.100">
    <property type="match status" value="1"/>
</dbReference>
<dbReference type="InterPro" id="IPR000089">
    <property type="entry name" value="Biotin_lipoyl"/>
</dbReference>
<dbReference type="PROSITE" id="PS50968">
    <property type="entry name" value="BIOTINYL_LIPOYL"/>
    <property type="match status" value="1"/>
</dbReference>
<keyword evidence="11" id="KW-1185">Reference proteome</keyword>
<dbReference type="SUPFAM" id="SSF51230">
    <property type="entry name" value="Single hybrid motif"/>
    <property type="match status" value="1"/>
</dbReference>
<keyword evidence="4 8" id="KW-0276">Fatty acid metabolism</keyword>
<evidence type="ECO:0000256" key="4">
    <source>
        <dbReference type="ARBA" id="ARBA00022832"/>
    </source>
</evidence>
<organism evidence="10 11">
    <name type="scientific">Actinophytocola xanthii</name>
    <dbReference type="NCBI Taxonomy" id="1912961"/>
    <lineage>
        <taxon>Bacteria</taxon>
        <taxon>Bacillati</taxon>
        <taxon>Actinomycetota</taxon>
        <taxon>Actinomycetes</taxon>
        <taxon>Pseudonocardiales</taxon>
        <taxon>Pseudonocardiaceae</taxon>
    </lineage>
</organism>
<sequence length="157" mass="16047">MEDVLAAVRNTAAELISRSVQPPTSLNVRVGEVAVEMAWQPAAVTAAPVTVDGAVVPMPVVAPAVAPAPIPAGPTLNAATVGTFYRAPAPGTPPFVSEGDQVSPGQQIAIIEAMKLMLPVEAERGGRIAEVLVGDGEAVEYGQPLFRLATDDSELAA</sequence>
<evidence type="ECO:0000259" key="9">
    <source>
        <dbReference type="PROSITE" id="PS50968"/>
    </source>
</evidence>
<dbReference type="EMBL" id="MSIE01000004">
    <property type="protein sequence ID" value="OLF19069.1"/>
    <property type="molecule type" value="Genomic_DNA"/>
</dbReference>
<keyword evidence="7 8" id="KW-0092">Biotin</keyword>
<comment type="function">
    <text evidence="8">This protein is a component of the acetyl coenzyme A carboxylase complex; first, biotin carboxylase catalyzes the carboxylation of the carrier protein and then the transcarboxylase transfers the carboxyl group to form malonyl-CoA.</text>
</comment>
<evidence type="ECO:0000256" key="2">
    <source>
        <dbReference type="ARBA" id="ARBA00017562"/>
    </source>
</evidence>
<gene>
    <name evidence="10" type="ORF">BU204_03855</name>
</gene>
<proteinExistence type="predicted"/>
<accession>A0A1Q8CXH8</accession>
<name>A0A1Q8CXH8_9PSEU</name>
<dbReference type="PANTHER" id="PTHR45266">
    <property type="entry name" value="OXALOACETATE DECARBOXYLASE ALPHA CHAIN"/>
    <property type="match status" value="1"/>
</dbReference>
<evidence type="ECO:0000313" key="10">
    <source>
        <dbReference type="EMBL" id="OLF19069.1"/>
    </source>
</evidence>
<dbReference type="Pfam" id="PF00364">
    <property type="entry name" value="Biotin_lipoyl"/>
    <property type="match status" value="1"/>
</dbReference>
<protein>
    <recommendedName>
        <fullName evidence="2 8">Biotin carboxyl carrier protein of acetyl-CoA carboxylase</fullName>
    </recommendedName>
</protein>
<keyword evidence="3 8" id="KW-0444">Lipid biosynthesis</keyword>
<keyword evidence="5 8" id="KW-0443">Lipid metabolism</keyword>
<dbReference type="STRING" id="1912961.BU204_03855"/>
<evidence type="ECO:0000256" key="6">
    <source>
        <dbReference type="ARBA" id="ARBA00023160"/>
    </source>
</evidence>
<evidence type="ECO:0000256" key="7">
    <source>
        <dbReference type="ARBA" id="ARBA00023267"/>
    </source>
</evidence>
<comment type="pathway">
    <text evidence="1 8">Lipid metabolism; fatty acid biosynthesis.</text>
</comment>
<dbReference type="PROSITE" id="PS00188">
    <property type="entry name" value="BIOTIN"/>
    <property type="match status" value="1"/>
</dbReference>
<dbReference type="PRINTS" id="PR01071">
    <property type="entry name" value="ACOABIOTINCC"/>
</dbReference>
<dbReference type="InterPro" id="IPR050709">
    <property type="entry name" value="Biotin_Carboxyl_Carrier/Decarb"/>
</dbReference>
<evidence type="ECO:0000256" key="5">
    <source>
        <dbReference type="ARBA" id="ARBA00023098"/>
    </source>
</evidence>
<dbReference type="InterPro" id="IPR001249">
    <property type="entry name" value="AcCoA_biotinCC"/>
</dbReference>
<dbReference type="CDD" id="cd06850">
    <property type="entry name" value="biotinyl_domain"/>
    <property type="match status" value="1"/>
</dbReference>
<dbReference type="InterPro" id="IPR001882">
    <property type="entry name" value="Biotin_BS"/>
</dbReference>
<reference evidence="10 11" key="1">
    <citation type="submission" date="2016-12" db="EMBL/GenBank/DDBJ databases">
        <title>The draft genome sequence of Actinophytocola sp. 11-183.</title>
        <authorList>
            <person name="Wang W."/>
            <person name="Yuan L."/>
        </authorList>
    </citation>
    <scope>NUCLEOTIDE SEQUENCE [LARGE SCALE GENOMIC DNA]</scope>
    <source>
        <strain evidence="10 11">11-183</strain>
    </source>
</reference>
<dbReference type="GO" id="GO:0006633">
    <property type="term" value="P:fatty acid biosynthetic process"/>
    <property type="evidence" value="ECO:0007669"/>
    <property type="project" value="UniProtKB-UniPathway"/>
</dbReference>
<comment type="caution">
    <text evidence="10">The sequence shown here is derived from an EMBL/GenBank/DDBJ whole genome shotgun (WGS) entry which is preliminary data.</text>
</comment>
<keyword evidence="6 8" id="KW-0275">Fatty acid biosynthesis</keyword>